<dbReference type="AlphaFoldDB" id="A0A5C6CJA8"/>
<dbReference type="EMBL" id="SJPS01000005">
    <property type="protein sequence ID" value="TWU24538.1"/>
    <property type="molecule type" value="Genomic_DNA"/>
</dbReference>
<gene>
    <name evidence="2" type="ORF">Pla144_34220</name>
</gene>
<keyword evidence="1" id="KW-0812">Transmembrane</keyword>
<dbReference type="RefSeq" id="WP_146451778.1">
    <property type="nucleotide sequence ID" value="NZ_SJPS01000005.1"/>
</dbReference>
<keyword evidence="1" id="KW-1133">Transmembrane helix</keyword>
<evidence type="ECO:0000256" key="1">
    <source>
        <dbReference type="SAM" id="Phobius"/>
    </source>
</evidence>
<sequence>MEAYDADELVSYRSLSSLAILALVLGLFSPLSLIAPPLFVIPLAGMAVALLAIRNILAQPGILTGMTLAKIALFLCTFCLVVAPVKSAVSASIYKKQADQAAQRWFETIVEGDLSEALGQLSPSAIGGLSRPDPASGNPADRQPSQPAIEDVVEALGKDHFVEDLRAQAESGPLDFTAVSMSVDTNRSQPAVSIDYSIDNKGGSSSVMIQCLRVNTPPSGKSWKIDAWKQAADHTHSH</sequence>
<proteinExistence type="predicted"/>
<protein>
    <submittedName>
        <fullName evidence="2">Uncharacterized protein</fullName>
    </submittedName>
</protein>
<evidence type="ECO:0000313" key="3">
    <source>
        <dbReference type="Proteomes" id="UP000318437"/>
    </source>
</evidence>
<keyword evidence="3" id="KW-1185">Reference proteome</keyword>
<accession>A0A5C6CJA8</accession>
<dbReference type="OrthoDB" id="9829647at2"/>
<evidence type="ECO:0000313" key="2">
    <source>
        <dbReference type="EMBL" id="TWU24538.1"/>
    </source>
</evidence>
<dbReference type="Proteomes" id="UP000318437">
    <property type="component" value="Unassembled WGS sequence"/>
</dbReference>
<organism evidence="2 3">
    <name type="scientific">Bythopirellula polymerisocia</name>
    <dbReference type="NCBI Taxonomy" id="2528003"/>
    <lineage>
        <taxon>Bacteria</taxon>
        <taxon>Pseudomonadati</taxon>
        <taxon>Planctomycetota</taxon>
        <taxon>Planctomycetia</taxon>
        <taxon>Pirellulales</taxon>
        <taxon>Lacipirellulaceae</taxon>
        <taxon>Bythopirellula</taxon>
    </lineage>
</organism>
<name>A0A5C6CJA8_9BACT</name>
<comment type="caution">
    <text evidence="2">The sequence shown here is derived from an EMBL/GenBank/DDBJ whole genome shotgun (WGS) entry which is preliminary data.</text>
</comment>
<feature type="transmembrane region" description="Helical" evidence="1">
    <location>
        <begin position="12"/>
        <end position="31"/>
    </location>
</feature>
<feature type="transmembrane region" description="Helical" evidence="1">
    <location>
        <begin position="63"/>
        <end position="85"/>
    </location>
</feature>
<feature type="transmembrane region" description="Helical" evidence="1">
    <location>
        <begin position="38"/>
        <end position="57"/>
    </location>
</feature>
<reference evidence="2 3" key="1">
    <citation type="submission" date="2019-02" db="EMBL/GenBank/DDBJ databases">
        <title>Deep-cultivation of Planctomycetes and their phenomic and genomic characterization uncovers novel biology.</title>
        <authorList>
            <person name="Wiegand S."/>
            <person name="Jogler M."/>
            <person name="Boedeker C."/>
            <person name="Pinto D."/>
            <person name="Vollmers J."/>
            <person name="Rivas-Marin E."/>
            <person name="Kohn T."/>
            <person name="Peeters S.H."/>
            <person name="Heuer A."/>
            <person name="Rast P."/>
            <person name="Oberbeckmann S."/>
            <person name="Bunk B."/>
            <person name="Jeske O."/>
            <person name="Meyerdierks A."/>
            <person name="Storesund J.E."/>
            <person name="Kallscheuer N."/>
            <person name="Luecker S."/>
            <person name="Lage O.M."/>
            <person name="Pohl T."/>
            <person name="Merkel B.J."/>
            <person name="Hornburger P."/>
            <person name="Mueller R.-W."/>
            <person name="Bruemmer F."/>
            <person name="Labrenz M."/>
            <person name="Spormann A.M."/>
            <person name="Op Den Camp H."/>
            <person name="Overmann J."/>
            <person name="Amann R."/>
            <person name="Jetten M.S.M."/>
            <person name="Mascher T."/>
            <person name="Medema M.H."/>
            <person name="Devos D.P."/>
            <person name="Kaster A.-K."/>
            <person name="Ovreas L."/>
            <person name="Rohde M."/>
            <person name="Galperin M.Y."/>
            <person name="Jogler C."/>
        </authorList>
    </citation>
    <scope>NUCLEOTIDE SEQUENCE [LARGE SCALE GENOMIC DNA]</scope>
    <source>
        <strain evidence="2 3">Pla144</strain>
    </source>
</reference>
<keyword evidence="1" id="KW-0472">Membrane</keyword>